<reference evidence="3 4" key="1">
    <citation type="submission" date="2013-05" db="EMBL/GenBank/DDBJ databases">
        <title>Genome assembly of Chondromyces apiculatus DSM 436.</title>
        <authorList>
            <person name="Sharma G."/>
            <person name="Khatri I."/>
            <person name="Kaur C."/>
            <person name="Mayilraj S."/>
            <person name="Subramanian S."/>
        </authorList>
    </citation>
    <scope>NUCLEOTIDE SEQUENCE [LARGE SCALE GENOMIC DNA]</scope>
    <source>
        <strain evidence="3 4">DSM 436</strain>
    </source>
</reference>
<feature type="transmembrane region" description="Helical" evidence="2">
    <location>
        <begin position="471"/>
        <end position="488"/>
    </location>
</feature>
<feature type="transmembrane region" description="Helical" evidence="2">
    <location>
        <begin position="354"/>
        <end position="374"/>
    </location>
</feature>
<keyword evidence="2" id="KW-1133">Transmembrane helix</keyword>
<evidence type="ECO:0000313" key="3">
    <source>
        <dbReference type="EMBL" id="EYF02110.1"/>
    </source>
</evidence>
<feature type="transmembrane region" description="Helical" evidence="2">
    <location>
        <begin position="323"/>
        <end position="342"/>
    </location>
</feature>
<feature type="region of interest" description="Disordered" evidence="1">
    <location>
        <begin position="784"/>
        <end position="853"/>
    </location>
</feature>
<evidence type="ECO:0000313" key="4">
    <source>
        <dbReference type="Proteomes" id="UP000019678"/>
    </source>
</evidence>
<dbReference type="EMBL" id="ASRX01000066">
    <property type="protein sequence ID" value="EYF02110.1"/>
    <property type="molecule type" value="Genomic_DNA"/>
</dbReference>
<feature type="transmembrane region" description="Helical" evidence="2">
    <location>
        <begin position="62"/>
        <end position="83"/>
    </location>
</feature>
<feature type="transmembrane region" description="Helical" evidence="2">
    <location>
        <begin position="89"/>
        <end position="110"/>
    </location>
</feature>
<feature type="transmembrane region" description="Helical" evidence="2">
    <location>
        <begin position="444"/>
        <end position="464"/>
    </location>
</feature>
<keyword evidence="2" id="KW-0812">Transmembrane</keyword>
<protein>
    <submittedName>
        <fullName evidence="3">Uncharacterized protein</fullName>
    </submittedName>
</protein>
<gene>
    <name evidence="3" type="ORF">CAP_7450</name>
</gene>
<name>A0A017SZV1_9BACT</name>
<dbReference type="Proteomes" id="UP000019678">
    <property type="component" value="Unassembled WGS sequence"/>
</dbReference>
<evidence type="ECO:0000256" key="2">
    <source>
        <dbReference type="SAM" id="Phobius"/>
    </source>
</evidence>
<feature type="transmembrane region" description="Helical" evidence="2">
    <location>
        <begin position="131"/>
        <end position="153"/>
    </location>
</feature>
<feature type="transmembrane region" description="Helical" evidence="2">
    <location>
        <begin position="526"/>
        <end position="546"/>
    </location>
</feature>
<keyword evidence="2" id="KW-0472">Membrane</keyword>
<sequence>MPLLIAGAAVFFGTFVHRFYPIQKWLFWRYAGYWFLCAFWSAGCVSIGHLTITRVIRRELPILEQLVTSFAIGLFEFFLAMSVAGALQLYHPVLFFALPLLFLAAGFVPLRRYLSRAIRHLRHARQKAPPLPLWTWVIVAYGLIGAAMIYFLILTPDNIQFDSRWKHLALAEDYAVHGGTRRFPEGYTVATYPHIATFIYTWAFLLPRGLLFDKVELAAHMEYVGFLWTLAAIPATLRLMLPARLRPRYLYLSFATRFLFPGVFLYDSSVSGGADHIAAVFALPTFTLLLRACRDLSPRYMALLLMPMAGGGLTKYTGAIIMVPFPALAVGIRAVMLAYRGYRGEIPAAIRRNWYLGPLAALGFGLLYTAPHWLKNLIYYTDPLYPTLYKHIALTPWTPDGPDIYEWGYKNHQFWRPERNLSGVVRTVQAFFDFSFIPNDYRTYHGRVPMFGSLFTLLLACLPFLRGTRRVWALVGYSFMGVFTWYWTHHQDRYLQAIVPLFAATTAAIIALLWRSFDASAPRFVRLAGVGIRVALSGLIGLQIIWSGDTYFIPTHAMIRSPQKAVLDLLAKGHQRKYDERFNVYPTWQALGRALPKGARVLLHDNHVHLGINAESVADWNGWTYGISYGRLHSSREVHDLMVSLGVTHIAWEKEVSKGWDTVAGDFMFFDFTLKHTRNRSAHGRMLLAALGPPPADAPFPTGTAWLGCNDDYKSGYYELHDLTVPVFGPKRLAFPKPRVALAAKDKAAAEALIEAASFVVIDPRCEKTTPPSVRASFTLAAKRKEAHGKRPTRELYVRTSGAPAPLPEDLGAPGDEPDDTAGKDDDDDSRDGASPADKDDDTPGADDDDDLR</sequence>
<accession>A0A017SZV1</accession>
<feature type="transmembrane region" description="Helical" evidence="2">
    <location>
        <begin position="494"/>
        <end position="514"/>
    </location>
</feature>
<evidence type="ECO:0000256" key="1">
    <source>
        <dbReference type="SAM" id="MobiDB-lite"/>
    </source>
</evidence>
<dbReference type="STRING" id="1192034.CAP_7450"/>
<dbReference type="AlphaFoldDB" id="A0A017SZV1"/>
<feature type="compositionally biased region" description="Acidic residues" evidence="1">
    <location>
        <begin position="816"/>
        <end position="830"/>
    </location>
</feature>
<feature type="compositionally biased region" description="Acidic residues" evidence="1">
    <location>
        <begin position="839"/>
        <end position="853"/>
    </location>
</feature>
<keyword evidence="4" id="KW-1185">Reference proteome</keyword>
<feature type="transmembrane region" description="Helical" evidence="2">
    <location>
        <begin position="217"/>
        <end position="237"/>
    </location>
</feature>
<feature type="transmembrane region" description="Helical" evidence="2">
    <location>
        <begin position="28"/>
        <end position="50"/>
    </location>
</feature>
<proteinExistence type="predicted"/>
<organism evidence="3 4">
    <name type="scientific">Chondromyces apiculatus DSM 436</name>
    <dbReference type="NCBI Taxonomy" id="1192034"/>
    <lineage>
        <taxon>Bacteria</taxon>
        <taxon>Pseudomonadati</taxon>
        <taxon>Myxococcota</taxon>
        <taxon>Polyangia</taxon>
        <taxon>Polyangiales</taxon>
        <taxon>Polyangiaceae</taxon>
        <taxon>Chondromyces</taxon>
    </lineage>
</organism>
<comment type="caution">
    <text evidence="3">The sequence shown here is derived from an EMBL/GenBank/DDBJ whole genome shotgun (WGS) entry which is preliminary data.</text>
</comment>